<proteinExistence type="predicted"/>
<protein>
    <submittedName>
        <fullName evidence="9">MATE family efflux transporter</fullName>
    </submittedName>
</protein>
<feature type="region of interest" description="Disordered" evidence="7">
    <location>
        <begin position="446"/>
        <end position="476"/>
    </location>
</feature>
<sequence>MTQDLTKGKPFQVLLRFSLPVIGGNLFQLFYTLADTIIVGKTLGADALAAVGATSIIIYLVLCFIQGVTGGFGICLGQRCGAKDEAGMRRSVAVSMIWSILFTILLTGICCILAHPILHWMQTPDQIYDMAYEYMFAVLLGTGATVFYNMISNILRALGDSRTPLYFLIFSSLLNIVLDLVFILNFHMGVGGAAWATVLSQLLSAVLCTIFGVKKFEILHLRRGDFHGLKHDTIFHLKTGFPMGFQMSVMCIGQLAMQAAVNAIGAEAIAGYTAANKVDQLSVLINNAFGVAIASYVAQNYGAGKWDRIRSGVKAGLIQTEAVNILLGILVIGGRNLVVPMFIDTPTDSIVRYANGYLLAVAPFYLLMGLLLIVRSSVQSMGNGKAPFAACITELVLRIIATFGLSALLGYVGICLASPIAWLGADLLLVVVYCSMMKKNRGKTLASAEPRNAVPAQRAHGQRAGAVPSQNGGCER</sequence>
<evidence type="ECO:0000256" key="2">
    <source>
        <dbReference type="ARBA" id="ARBA00022448"/>
    </source>
</evidence>
<dbReference type="Pfam" id="PF01554">
    <property type="entry name" value="MatE"/>
    <property type="match status" value="2"/>
</dbReference>
<dbReference type="NCBIfam" id="TIGR00797">
    <property type="entry name" value="matE"/>
    <property type="match status" value="1"/>
</dbReference>
<feature type="transmembrane region" description="Helical" evidence="8">
    <location>
        <begin position="51"/>
        <end position="76"/>
    </location>
</feature>
<dbReference type="PANTHER" id="PTHR43549:SF3">
    <property type="entry name" value="MULTIDRUG RESISTANCE PROTEIN YPNP-RELATED"/>
    <property type="match status" value="1"/>
</dbReference>
<dbReference type="EMBL" id="DXEK01000148">
    <property type="protein sequence ID" value="HIX77676.1"/>
    <property type="molecule type" value="Genomic_DNA"/>
</dbReference>
<keyword evidence="3" id="KW-1003">Cell membrane</keyword>
<keyword evidence="4 8" id="KW-0812">Transmembrane</keyword>
<evidence type="ECO:0000256" key="4">
    <source>
        <dbReference type="ARBA" id="ARBA00022692"/>
    </source>
</evidence>
<dbReference type="GO" id="GO:0042910">
    <property type="term" value="F:xenobiotic transmembrane transporter activity"/>
    <property type="evidence" value="ECO:0007669"/>
    <property type="project" value="InterPro"/>
</dbReference>
<feature type="transmembrane region" description="Helical" evidence="8">
    <location>
        <begin position="315"/>
        <end position="334"/>
    </location>
</feature>
<gene>
    <name evidence="9" type="ORF">H9734_08810</name>
</gene>
<evidence type="ECO:0000256" key="1">
    <source>
        <dbReference type="ARBA" id="ARBA00004651"/>
    </source>
</evidence>
<keyword evidence="6 8" id="KW-0472">Membrane</keyword>
<dbReference type="CDD" id="cd13138">
    <property type="entry name" value="MATE_yoeA_like"/>
    <property type="match status" value="1"/>
</dbReference>
<evidence type="ECO:0000256" key="8">
    <source>
        <dbReference type="SAM" id="Phobius"/>
    </source>
</evidence>
<reference evidence="9" key="1">
    <citation type="journal article" date="2021" name="PeerJ">
        <title>Extensive microbial diversity within the chicken gut microbiome revealed by metagenomics and culture.</title>
        <authorList>
            <person name="Gilroy R."/>
            <person name="Ravi A."/>
            <person name="Getino M."/>
            <person name="Pursley I."/>
            <person name="Horton D.L."/>
            <person name="Alikhan N.F."/>
            <person name="Baker D."/>
            <person name="Gharbi K."/>
            <person name="Hall N."/>
            <person name="Watson M."/>
            <person name="Adriaenssens E.M."/>
            <person name="Foster-Nyarko E."/>
            <person name="Jarju S."/>
            <person name="Secka A."/>
            <person name="Antonio M."/>
            <person name="Oren A."/>
            <person name="Chaudhuri R.R."/>
            <person name="La Ragione R."/>
            <person name="Hildebrand F."/>
            <person name="Pallen M.J."/>
        </authorList>
    </citation>
    <scope>NUCLEOTIDE SEQUENCE</scope>
    <source>
        <strain evidence="9">CHK183-1962</strain>
    </source>
</reference>
<evidence type="ECO:0000256" key="3">
    <source>
        <dbReference type="ARBA" id="ARBA00022475"/>
    </source>
</evidence>
<feature type="transmembrane region" description="Helical" evidence="8">
    <location>
        <begin position="13"/>
        <end position="31"/>
    </location>
</feature>
<feature type="transmembrane region" description="Helical" evidence="8">
    <location>
        <begin position="97"/>
        <end position="118"/>
    </location>
</feature>
<dbReference type="PIRSF" id="PIRSF006603">
    <property type="entry name" value="DinF"/>
    <property type="match status" value="1"/>
</dbReference>
<dbReference type="InterPro" id="IPR048279">
    <property type="entry name" value="MdtK-like"/>
</dbReference>
<comment type="subcellular location">
    <subcellularLocation>
        <location evidence="1">Cell membrane</location>
        <topology evidence="1">Multi-pass membrane protein</topology>
    </subcellularLocation>
</comment>
<dbReference type="Proteomes" id="UP000886890">
    <property type="component" value="Unassembled WGS sequence"/>
</dbReference>
<keyword evidence="5 8" id="KW-1133">Transmembrane helix</keyword>
<reference evidence="9" key="2">
    <citation type="submission" date="2021-04" db="EMBL/GenBank/DDBJ databases">
        <authorList>
            <person name="Gilroy R."/>
        </authorList>
    </citation>
    <scope>NUCLEOTIDE SEQUENCE</scope>
    <source>
        <strain evidence="9">CHK183-1962</strain>
    </source>
</reference>
<dbReference type="PANTHER" id="PTHR43549">
    <property type="entry name" value="MULTIDRUG RESISTANCE PROTEIN YPNP-RELATED"/>
    <property type="match status" value="1"/>
</dbReference>
<evidence type="ECO:0000313" key="9">
    <source>
        <dbReference type="EMBL" id="HIX77676.1"/>
    </source>
</evidence>
<evidence type="ECO:0000256" key="7">
    <source>
        <dbReference type="SAM" id="MobiDB-lite"/>
    </source>
</evidence>
<feature type="transmembrane region" description="Helical" evidence="8">
    <location>
        <begin position="163"/>
        <end position="186"/>
    </location>
</feature>
<dbReference type="GO" id="GO:0015297">
    <property type="term" value="F:antiporter activity"/>
    <property type="evidence" value="ECO:0007669"/>
    <property type="project" value="InterPro"/>
</dbReference>
<name>A0A9D1XEK3_9FIRM</name>
<dbReference type="GO" id="GO:0005886">
    <property type="term" value="C:plasma membrane"/>
    <property type="evidence" value="ECO:0007669"/>
    <property type="project" value="UniProtKB-SubCell"/>
</dbReference>
<accession>A0A9D1XEK3</accession>
<evidence type="ECO:0000313" key="10">
    <source>
        <dbReference type="Proteomes" id="UP000886890"/>
    </source>
</evidence>
<keyword evidence="2" id="KW-0813">Transport</keyword>
<feature type="transmembrane region" description="Helical" evidence="8">
    <location>
        <begin position="420"/>
        <end position="436"/>
    </location>
</feature>
<dbReference type="InterPro" id="IPR052031">
    <property type="entry name" value="Membrane_Transporter-Flippase"/>
</dbReference>
<dbReference type="InterPro" id="IPR002528">
    <property type="entry name" value="MATE_fam"/>
</dbReference>
<evidence type="ECO:0000256" key="6">
    <source>
        <dbReference type="ARBA" id="ARBA00023136"/>
    </source>
</evidence>
<comment type="caution">
    <text evidence="9">The sequence shown here is derived from an EMBL/GenBank/DDBJ whole genome shotgun (WGS) entry which is preliminary data.</text>
</comment>
<feature type="transmembrane region" description="Helical" evidence="8">
    <location>
        <begin position="192"/>
        <end position="213"/>
    </location>
</feature>
<dbReference type="AlphaFoldDB" id="A0A9D1XEK3"/>
<evidence type="ECO:0000256" key="5">
    <source>
        <dbReference type="ARBA" id="ARBA00022989"/>
    </source>
</evidence>
<feature type="transmembrane region" description="Helical" evidence="8">
    <location>
        <begin position="354"/>
        <end position="374"/>
    </location>
</feature>
<feature type="transmembrane region" description="Helical" evidence="8">
    <location>
        <begin position="130"/>
        <end position="151"/>
    </location>
</feature>
<organism evidence="9 10">
    <name type="scientific">Candidatus Fusicatenibacter merdavium</name>
    <dbReference type="NCBI Taxonomy" id="2838600"/>
    <lineage>
        <taxon>Bacteria</taxon>
        <taxon>Bacillati</taxon>
        <taxon>Bacillota</taxon>
        <taxon>Clostridia</taxon>
        <taxon>Lachnospirales</taxon>
        <taxon>Lachnospiraceae</taxon>
        <taxon>Fusicatenibacter</taxon>
    </lineage>
</organism>